<dbReference type="PANTHER" id="PTHR45994">
    <property type="entry name" value="FI21225P1"/>
    <property type="match status" value="1"/>
</dbReference>
<evidence type="ECO:0000256" key="3">
    <source>
        <dbReference type="SAM" id="MobiDB-lite"/>
    </source>
</evidence>
<organism evidence="5 6">
    <name type="scientific">Rhodonia placenta</name>
    <dbReference type="NCBI Taxonomy" id="104341"/>
    <lineage>
        <taxon>Eukaryota</taxon>
        <taxon>Fungi</taxon>
        <taxon>Dikarya</taxon>
        <taxon>Basidiomycota</taxon>
        <taxon>Agaricomycotina</taxon>
        <taxon>Agaricomycetes</taxon>
        <taxon>Polyporales</taxon>
        <taxon>Adustoporiaceae</taxon>
        <taxon>Rhodonia</taxon>
    </lineage>
</organism>
<dbReference type="InterPro" id="IPR024660">
    <property type="entry name" value="UCS_central_dom"/>
</dbReference>
<dbReference type="GO" id="GO:0005737">
    <property type="term" value="C:cytoplasm"/>
    <property type="evidence" value="ECO:0007669"/>
    <property type="project" value="UniProtKB-SubCell"/>
</dbReference>
<comment type="subcellular location">
    <subcellularLocation>
        <location evidence="1">Cytoplasm</location>
    </subcellularLocation>
</comment>
<name>A0A8H7P9G6_9APHY</name>
<reference evidence="5" key="1">
    <citation type="submission" date="2020-11" db="EMBL/GenBank/DDBJ databases">
        <authorList>
            <person name="Koelle M."/>
            <person name="Horta M.A.C."/>
            <person name="Nowrousian M."/>
            <person name="Ohm R.A."/>
            <person name="Benz P."/>
            <person name="Pilgard A."/>
        </authorList>
    </citation>
    <scope>NUCLEOTIDE SEQUENCE</scope>
    <source>
        <strain evidence="5">FPRL280</strain>
    </source>
</reference>
<accession>A0A8H7P9G6</accession>
<protein>
    <recommendedName>
        <fullName evidence="4">UNC-45/Cro1/She4 central domain-containing protein</fullName>
    </recommendedName>
</protein>
<keyword evidence="2" id="KW-0963">Cytoplasm</keyword>
<dbReference type="InterPro" id="IPR016024">
    <property type="entry name" value="ARM-type_fold"/>
</dbReference>
<evidence type="ECO:0000259" key="4">
    <source>
        <dbReference type="Pfam" id="PF11701"/>
    </source>
</evidence>
<comment type="caution">
    <text evidence="5">The sequence shown here is derived from an EMBL/GenBank/DDBJ whole genome shotgun (WGS) entry which is preliminary data.</text>
</comment>
<dbReference type="InterPro" id="IPR011989">
    <property type="entry name" value="ARM-like"/>
</dbReference>
<gene>
    <name evidence="5" type="ORF">IEO21_01697</name>
</gene>
<feature type="region of interest" description="Disordered" evidence="3">
    <location>
        <begin position="614"/>
        <end position="636"/>
    </location>
</feature>
<dbReference type="Gene3D" id="1.25.10.10">
    <property type="entry name" value="Leucine-rich Repeat Variant"/>
    <property type="match status" value="1"/>
</dbReference>
<feature type="domain" description="UNC-45/Cro1/She4 central" evidence="4">
    <location>
        <begin position="31"/>
        <end position="195"/>
    </location>
</feature>
<feature type="region of interest" description="Disordered" evidence="3">
    <location>
        <begin position="320"/>
        <end position="345"/>
    </location>
</feature>
<dbReference type="SUPFAM" id="SSF48371">
    <property type="entry name" value="ARM repeat"/>
    <property type="match status" value="1"/>
</dbReference>
<evidence type="ECO:0000256" key="1">
    <source>
        <dbReference type="ARBA" id="ARBA00004496"/>
    </source>
</evidence>
<dbReference type="PANTHER" id="PTHR45994:SF1">
    <property type="entry name" value="FI21225P1"/>
    <property type="match status" value="1"/>
</dbReference>
<dbReference type="EMBL" id="JADOXO010000013">
    <property type="protein sequence ID" value="KAF9820035.1"/>
    <property type="molecule type" value="Genomic_DNA"/>
</dbReference>
<sequence length="655" mass="70638">MSDDLEQQLNAIIRRSREKTQLAMLPEELSTLINAFLPTEQPTSLRSKAYVALSALCQHYRNISSPAPAKQDTEEATLILHKTFSPPLSSRLSDTVEIEVLAGISFLSALFEVDWKTAAVIFEDEGTIDSVMDGLDMFYSSQISRAVAHLFSQACGHKSCRALISSQHVRWLETKSRQTSDPALRAAAAVALVKLSRGVETDSQEAGVAGDRQALRQDDEALAQLMKGLVVDERDPSSLADAIEGLAYLSIDPSVKETLANDSSFLSRLFTVIPRRKPSLTQSPDDIARSPAYGFAIIVLNICAYRARLSDEEAQIAKLKRMTKASPTSSKPQDSENNPLDDDDRVRERGRKLIMAGVVDALTAAIRVTDSRAVRVAIGKILLHLVEDQGNRGKILQGGGAKALLLIIQSILPTPSATTQPPRDAPLDSSDIDPIQALAKLAITSSPIQVFGPNQGALYDAIRPFTIMLVNPASNLLQRFEALMALTNLTSQGEEVAARVARAEGLLNKVELLMLEDHTLVRRAATELICNLAGGCEEVFNRYGGEASAASKSKLQVLVALYDVDDVPTQLAASGAVAILTSSPDACQSLLELQEERHKVLPILGQLIDPAVMSTTSESRSPGSCAGGRSDRSGASHCGRAEVLTRRITCLEAIS</sequence>
<proteinExistence type="predicted"/>
<evidence type="ECO:0000313" key="6">
    <source>
        <dbReference type="Proteomes" id="UP000639403"/>
    </source>
</evidence>
<evidence type="ECO:0000256" key="2">
    <source>
        <dbReference type="ARBA" id="ARBA00022490"/>
    </source>
</evidence>
<dbReference type="Pfam" id="PF11701">
    <property type="entry name" value="UNC45-central"/>
    <property type="match status" value="1"/>
</dbReference>
<evidence type="ECO:0000313" key="5">
    <source>
        <dbReference type="EMBL" id="KAF9820035.1"/>
    </source>
</evidence>
<dbReference type="AlphaFoldDB" id="A0A8H7P9G6"/>
<dbReference type="Proteomes" id="UP000639403">
    <property type="component" value="Unassembled WGS sequence"/>
</dbReference>
<feature type="compositionally biased region" description="Polar residues" evidence="3">
    <location>
        <begin position="325"/>
        <end position="338"/>
    </location>
</feature>
<dbReference type="GO" id="GO:0051879">
    <property type="term" value="F:Hsp90 protein binding"/>
    <property type="evidence" value="ECO:0007669"/>
    <property type="project" value="TreeGrafter"/>
</dbReference>
<reference evidence="5" key="2">
    <citation type="journal article" name="Front. Microbiol.">
        <title>Degradative Capacity of Two Strains of Rhodonia placenta: From Phenotype to Genotype.</title>
        <authorList>
            <person name="Kolle M."/>
            <person name="Horta M.A.C."/>
            <person name="Nowrousian M."/>
            <person name="Ohm R.A."/>
            <person name="Benz J.P."/>
            <person name="Pilgard A."/>
        </authorList>
    </citation>
    <scope>NUCLEOTIDE SEQUENCE</scope>
    <source>
        <strain evidence="5">FPRL280</strain>
    </source>
</reference>